<dbReference type="InterPro" id="IPR007110">
    <property type="entry name" value="Ig-like_dom"/>
</dbReference>
<evidence type="ECO:0000259" key="1">
    <source>
        <dbReference type="PROSITE" id="PS50835"/>
    </source>
</evidence>
<dbReference type="SUPFAM" id="SSF48726">
    <property type="entry name" value="Immunoglobulin"/>
    <property type="match status" value="1"/>
</dbReference>
<feature type="non-terminal residue" evidence="2">
    <location>
        <position position="132"/>
    </location>
</feature>
<dbReference type="Proteomes" id="UP000318571">
    <property type="component" value="Chromosome 4"/>
</dbReference>
<dbReference type="STRING" id="6832.A0A553NPM1"/>
<reference evidence="2 3" key="1">
    <citation type="journal article" date="2018" name="Nat. Ecol. Evol.">
        <title>Genomic signatures of mitonuclear coevolution across populations of Tigriopus californicus.</title>
        <authorList>
            <person name="Barreto F.S."/>
            <person name="Watson E.T."/>
            <person name="Lima T.G."/>
            <person name="Willett C.S."/>
            <person name="Edmands S."/>
            <person name="Li W."/>
            <person name="Burton R.S."/>
        </authorList>
    </citation>
    <scope>NUCLEOTIDE SEQUENCE [LARGE SCALE GENOMIC DNA]</scope>
    <source>
        <strain evidence="2 3">San Diego</strain>
    </source>
</reference>
<accession>A0A553NPM1</accession>
<evidence type="ECO:0000313" key="3">
    <source>
        <dbReference type="Proteomes" id="UP000318571"/>
    </source>
</evidence>
<dbReference type="Gene3D" id="2.60.40.10">
    <property type="entry name" value="Immunoglobulins"/>
    <property type="match status" value="1"/>
</dbReference>
<feature type="domain" description="Ig-like" evidence="1">
    <location>
        <begin position="31"/>
        <end position="127"/>
    </location>
</feature>
<evidence type="ECO:0000313" key="2">
    <source>
        <dbReference type="EMBL" id="TRY67350.1"/>
    </source>
</evidence>
<proteinExistence type="predicted"/>
<dbReference type="AlphaFoldDB" id="A0A553NPM1"/>
<feature type="non-terminal residue" evidence="2">
    <location>
        <position position="1"/>
    </location>
</feature>
<keyword evidence="3" id="KW-1185">Reference proteome</keyword>
<sequence>LPLENLIGKQVKPLPDPDPIFNPYPTPDTGPYFDLHRTVNVTALKGVTTHLVCRVKRLGNHTVSWIRIADTSLLTVGRYTYTTDLRFEAFHSPHTDDWIVRLKNPKPKDTGIYGCQISTTPHQTHLVHLVVH</sequence>
<dbReference type="InterPro" id="IPR036179">
    <property type="entry name" value="Ig-like_dom_sf"/>
</dbReference>
<dbReference type="FunFam" id="2.60.40.10:FF:000129">
    <property type="entry name" value="CLUMA_CG018772, isoform A"/>
    <property type="match status" value="1"/>
</dbReference>
<dbReference type="OMA" id="WIRIADT"/>
<protein>
    <recommendedName>
        <fullName evidence="1">Ig-like domain-containing protein</fullName>
    </recommendedName>
</protein>
<dbReference type="InterPro" id="IPR013783">
    <property type="entry name" value="Ig-like_fold"/>
</dbReference>
<dbReference type="InterPro" id="IPR037448">
    <property type="entry name" value="Zig-8"/>
</dbReference>
<organism evidence="2 3">
    <name type="scientific">Tigriopus californicus</name>
    <name type="common">Marine copepod</name>
    <dbReference type="NCBI Taxonomy" id="6832"/>
    <lineage>
        <taxon>Eukaryota</taxon>
        <taxon>Metazoa</taxon>
        <taxon>Ecdysozoa</taxon>
        <taxon>Arthropoda</taxon>
        <taxon>Crustacea</taxon>
        <taxon>Multicrustacea</taxon>
        <taxon>Hexanauplia</taxon>
        <taxon>Copepoda</taxon>
        <taxon>Harpacticoida</taxon>
        <taxon>Harpacticidae</taxon>
        <taxon>Tigriopus</taxon>
    </lineage>
</organism>
<dbReference type="GO" id="GO:0032589">
    <property type="term" value="C:neuron projection membrane"/>
    <property type="evidence" value="ECO:0007669"/>
    <property type="project" value="TreeGrafter"/>
</dbReference>
<name>A0A553NPM1_TIGCA</name>
<dbReference type="PROSITE" id="PS50835">
    <property type="entry name" value="IG_LIKE"/>
    <property type="match status" value="1"/>
</dbReference>
<dbReference type="EMBL" id="VCGU01000011">
    <property type="protein sequence ID" value="TRY67350.1"/>
    <property type="molecule type" value="Genomic_DNA"/>
</dbReference>
<gene>
    <name evidence="2" type="ORF">TCAL_12463</name>
</gene>
<dbReference type="PANTHER" id="PTHR23279:SF36">
    <property type="entry name" value="DEFECTIVE PROBOSCIS EXTENSION RESPONSE 9, ISOFORM A"/>
    <property type="match status" value="1"/>
</dbReference>
<dbReference type="GO" id="GO:0050808">
    <property type="term" value="P:synapse organization"/>
    <property type="evidence" value="ECO:0007669"/>
    <property type="project" value="TreeGrafter"/>
</dbReference>
<comment type="caution">
    <text evidence="2">The sequence shown here is derived from an EMBL/GenBank/DDBJ whole genome shotgun (WGS) entry which is preliminary data.</text>
</comment>
<dbReference type="PANTHER" id="PTHR23279">
    <property type="entry name" value="DEFECTIVE PROBOSCIS EXTENSION RESPONSE DPR -RELATED"/>
    <property type="match status" value="1"/>
</dbReference>